<protein>
    <submittedName>
        <fullName evidence="1">Uncharacterized protein</fullName>
    </submittedName>
</protein>
<comment type="caution">
    <text evidence="1">The sequence shown here is derived from an EMBL/GenBank/DDBJ whole genome shotgun (WGS) entry which is preliminary data.</text>
</comment>
<accession>A0A0F9JYS1</accession>
<name>A0A0F9JYS1_9ZZZZ</name>
<dbReference type="EMBL" id="LAZR01015011">
    <property type="protein sequence ID" value="KKM15008.1"/>
    <property type="molecule type" value="Genomic_DNA"/>
</dbReference>
<organism evidence="1">
    <name type="scientific">marine sediment metagenome</name>
    <dbReference type="NCBI Taxonomy" id="412755"/>
    <lineage>
        <taxon>unclassified sequences</taxon>
        <taxon>metagenomes</taxon>
        <taxon>ecological metagenomes</taxon>
    </lineage>
</organism>
<evidence type="ECO:0000313" key="1">
    <source>
        <dbReference type="EMBL" id="KKM15008.1"/>
    </source>
</evidence>
<dbReference type="AlphaFoldDB" id="A0A0F9JYS1"/>
<gene>
    <name evidence="1" type="ORF">LCGC14_1700390</name>
</gene>
<sequence length="102" mass="11693">MNKNAKIFVTFATAAIFILLLPSTICAQEIFPRRNAVVIAVERVGKAVANLSTEKMLVERHVDPFFGFRYDFFDQFFNQFFGQHTEKRVKQPLGSGQGRHKL</sequence>
<proteinExistence type="predicted"/>
<reference evidence="1" key="1">
    <citation type="journal article" date="2015" name="Nature">
        <title>Complex archaea that bridge the gap between prokaryotes and eukaryotes.</title>
        <authorList>
            <person name="Spang A."/>
            <person name="Saw J.H."/>
            <person name="Jorgensen S.L."/>
            <person name="Zaremba-Niedzwiedzka K."/>
            <person name="Martijn J."/>
            <person name="Lind A.E."/>
            <person name="van Eijk R."/>
            <person name="Schleper C."/>
            <person name="Guy L."/>
            <person name="Ettema T.J."/>
        </authorList>
    </citation>
    <scope>NUCLEOTIDE SEQUENCE</scope>
</reference>